<accession>A0A0N1HFV3</accession>
<dbReference type="RefSeq" id="XP_018004196.1">
    <property type="nucleotide sequence ID" value="XM_018149196.1"/>
</dbReference>
<evidence type="ECO:0008006" key="4">
    <source>
        <dbReference type="Google" id="ProtNLM"/>
    </source>
</evidence>
<dbReference type="PANTHER" id="PTHR37014:SF10">
    <property type="entry name" value="RICH PROTEIN MS8, PUTATIVE (AFU_ORTHOLOGUE AFUA_7G05650)-RELATED"/>
    <property type="match status" value="1"/>
</dbReference>
<feature type="region of interest" description="Disordered" evidence="1">
    <location>
        <begin position="33"/>
        <end position="58"/>
    </location>
</feature>
<feature type="region of interest" description="Disordered" evidence="1">
    <location>
        <begin position="112"/>
        <end position="136"/>
    </location>
</feature>
<gene>
    <name evidence="2" type="ORF">AB675_8725</name>
</gene>
<protein>
    <recommendedName>
        <fullName evidence="4">Glycine zipper 2TM domain-containing protein</fullName>
    </recommendedName>
</protein>
<dbReference type="STRING" id="1664694.A0A0N1HFV3"/>
<name>A0A0N1HFV3_9EURO</name>
<feature type="compositionally biased region" description="Basic residues" evidence="1">
    <location>
        <begin position="112"/>
        <end position="124"/>
    </location>
</feature>
<dbReference type="VEuPathDB" id="FungiDB:AB675_8725"/>
<dbReference type="Proteomes" id="UP000038010">
    <property type="component" value="Unassembled WGS sequence"/>
</dbReference>
<comment type="caution">
    <text evidence="2">The sequence shown here is derived from an EMBL/GenBank/DDBJ whole genome shotgun (WGS) entry which is preliminary data.</text>
</comment>
<dbReference type="OrthoDB" id="4121236at2759"/>
<evidence type="ECO:0000256" key="1">
    <source>
        <dbReference type="SAM" id="MobiDB-lite"/>
    </source>
</evidence>
<evidence type="ECO:0000313" key="3">
    <source>
        <dbReference type="Proteomes" id="UP000038010"/>
    </source>
</evidence>
<dbReference type="GeneID" id="28741076"/>
<dbReference type="AlphaFoldDB" id="A0A0N1HFV3"/>
<proteinExistence type="predicted"/>
<keyword evidence="3" id="KW-1185">Reference proteome</keyword>
<organism evidence="2 3">
    <name type="scientific">Cyphellophora attinorum</name>
    <dbReference type="NCBI Taxonomy" id="1664694"/>
    <lineage>
        <taxon>Eukaryota</taxon>
        <taxon>Fungi</taxon>
        <taxon>Dikarya</taxon>
        <taxon>Ascomycota</taxon>
        <taxon>Pezizomycotina</taxon>
        <taxon>Eurotiomycetes</taxon>
        <taxon>Chaetothyriomycetidae</taxon>
        <taxon>Chaetothyriales</taxon>
        <taxon>Cyphellophoraceae</taxon>
        <taxon>Cyphellophora</taxon>
    </lineage>
</organism>
<dbReference type="PANTHER" id="PTHR37014">
    <property type="entry name" value="EXPRESSION LETHALITY PROTEIN HEL10, PUTATIVE (AFU_ORTHOLOGUE AFUA_1G06580)-RELATED"/>
    <property type="match status" value="1"/>
</dbReference>
<evidence type="ECO:0000313" key="2">
    <source>
        <dbReference type="EMBL" id="KPI44233.1"/>
    </source>
</evidence>
<sequence>MSYYNQNYQQNAGYTDQYGQYQSYQQQYQQPTYNYNQGYGQDYSQSTGSNNQYYNQNNGVQTQQGERGLLGAVGGGAAGAYGGHKVNHGFLGAIGGAISGHLAEEYAKKKRGNHKHKAQHHNAHGQKNSMSTLGGGSVGSAMSSIFSSKNDKMILSSARATVVFELDGDAWKVYPTDPPIRQMSLSE</sequence>
<reference evidence="2 3" key="1">
    <citation type="submission" date="2015-06" db="EMBL/GenBank/DDBJ databases">
        <title>Draft genome of the ant-associated black yeast Phialophora attae CBS 131958.</title>
        <authorList>
            <person name="Moreno L.F."/>
            <person name="Stielow B.J."/>
            <person name="de Hoog S."/>
            <person name="Vicente V.A."/>
            <person name="Weiss V.A."/>
            <person name="de Vries M."/>
            <person name="Cruz L.M."/>
            <person name="Souza E.M."/>
        </authorList>
    </citation>
    <scope>NUCLEOTIDE SEQUENCE [LARGE SCALE GENOMIC DNA]</scope>
    <source>
        <strain evidence="2 3">CBS 131958</strain>
    </source>
</reference>
<dbReference type="EMBL" id="LFJN01000003">
    <property type="protein sequence ID" value="KPI44233.1"/>
    <property type="molecule type" value="Genomic_DNA"/>
</dbReference>